<gene>
    <name evidence="8" type="ORF">HMPREF1541_08741</name>
</gene>
<dbReference type="PANTHER" id="PTHR39267">
    <property type="entry name" value="SURVIVAL MOTOR NEURON-LIKE PROTEIN 1"/>
    <property type="match status" value="1"/>
</dbReference>
<evidence type="ECO:0000313" key="8">
    <source>
        <dbReference type="EMBL" id="ETN36463.1"/>
    </source>
</evidence>
<accession>W2RL86</accession>
<organism evidence="8 9">
    <name type="scientific">Cyphellophora europaea (strain CBS 101466)</name>
    <name type="common">Phialophora europaea</name>
    <dbReference type="NCBI Taxonomy" id="1220924"/>
    <lineage>
        <taxon>Eukaryota</taxon>
        <taxon>Fungi</taxon>
        <taxon>Dikarya</taxon>
        <taxon>Ascomycota</taxon>
        <taxon>Pezizomycotina</taxon>
        <taxon>Eurotiomycetes</taxon>
        <taxon>Chaetothyriomycetidae</taxon>
        <taxon>Chaetothyriales</taxon>
        <taxon>Cyphellophoraceae</taxon>
        <taxon>Cyphellophora</taxon>
    </lineage>
</organism>
<dbReference type="InterPro" id="IPR047313">
    <property type="entry name" value="SMN_C"/>
</dbReference>
<keyword evidence="9" id="KW-1185">Reference proteome</keyword>
<feature type="region of interest" description="Disordered" evidence="6">
    <location>
        <begin position="1"/>
        <end position="25"/>
    </location>
</feature>
<dbReference type="InParanoid" id="W2RL86"/>
<dbReference type="VEuPathDB" id="FungiDB:HMPREF1541_08741"/>
<dbReference type="GO" id="GO:0006397">
    <property type="term" value="P:mRNA processing"/>
    <property type="evidence" value="ECO:0007669"/>
    <property type="project" value="UniProtKB-KW"/>
</dbReference>
<dbReference type="GO" id="GO:0005634">
    <property type="term" value="C:nucleus"/>
    <property type="evidence" value="ECO:0007669"/>
    <property type="project" value="UniProtKB-SubCell"/>
</dbReference>
<dbReference type="RefSeq" id="XP_008721281.1">
    <property type="nucleotide sequence ID" value="XM_008723059.1"/>
</dbReference>
<feature type="domain" description="Survival Motor Neuron Gemin2-binding" evidence="7">
    <location>
        <begin position="25"/>
        <end position="44"/>
    </location>
</feature>
<reference evidence="8 9" key="1">
    <citation type="submission" date="2013-03" db="EMBL/GenBank/DDBJ databases">
        <title>The Genome Sequence of Phialophora europaea CBS 101466.</title>
        <authorList>
            <consortium name="The Broad Institute Genomics Platform"/>
            <person name="Cuomo C."/>
            <person name="de Hoog S."/>
            <person name="Gorbushina A."/>
            <person name="Walker B."/>
            <person name="Young S.K."/>
            <person name="Zeng Q."/>
            <person name="Gargeya S."/>
            <person name="Fitzgerald M."/>
            <person name="Haas B."/>
            <person name="Abouelleil A."/>
            <person name="Allen A.W."/>
            <person name="Alvarado L."/>
            <person name="Arachchi H.M."/>
            <person name="Berlin A.M."/>
            <person name="Chapman S.B."/>
            <person name="Gainer-Dewar J."/>
            <person name="Goldberg J."/>
            <person name="Griggs A."/>
            <person name="Gujja S."/>
            <person name="Hansen M."/>
            <person name="Howarth C."/>
            <person name="Imamovic A."/>
            <person name="Ireland A."/>
            <person name="Larimer J."/>
            <person name="McCowan C."/>
            <person name="Murphy C."/>
            <person name="Pearson M."/>
            <person name="Poon T.W."/>
            <person name="Priest M."/>
            <person name="Roberts A."/>
            <person name="Saif S."/>
            <person name="Shea T."/>
            <person name="Sisk P."/>
            <person name="Sykes S."/>
            <person name="Wortman J."/>
            <person name="Nusbaum C."/>
            <person name="Birren B."/>
        </authorList>
    </citation>
    <scope>NUCLEOTIDE SEQUENCE [LARGE SCALE GENOMIC DNA]</scope>
    <source>
        <strain evidence="8 9">CBS 101466</strain>
    </source>
</reference>
<feature type="compositionally biased region" description="Polar residues" evidence="6">
    <location>
        <begin position="134"/>
        <end position="149"/>
    </location>
</feature>
<dbReference type="CDD" id="cd22852">
    <property type="entry name" value="SMN_C"/>
    <property type="match status" value="1"/>
</dbReference>
<proteinExistence type="inferred from homology"/>
<evidence type="ECO:0000259" key="7">
    <source>
        <dbReference type="Pfam" id="PF20636"/>
    </source>
</evidence>
<dbReference type="GO" id="GO:0008380">
    <property type="term" value="P:RNA splicing"/>
    <property type="evidence" value="ECO:0007669"/>
    <property type="project" value="UniProtKB-KW"/>
</dbReference>
<dbReference type="Proteomes" id="UP000030752">
    <property type="component" value="Unassembled WGS sequence"/>
</dbReference>
<evidence type="ECO:0000313" key="9">
    <source>
        <dbReference type="Proteomes" id="UP000030752"/>
    </source>
</evidence>
<evidence type="ECO:0000256" key="4">
    <source>
        <dbReference type="ARBA" id="ARBA00023187"/>
    </source>
</evidence>
<name>W2RL86_CYPE1</name>
<evidence type="ECO:0000256" key="2">
    <source>
        <dbReference type="ARBA" id="ARBA00005371"/>
    </source>
</evidence>
<evidence type="ECO:0000256" key="3">
    <source>
        <dbReference type="ARBA" id="ARBA00022664"/>
    </source>
</evidence>
<evidence type="ECO:0000256" key="6">
    <source>
        <dbReference type="SAM" id="MobiDB-lite"/>
    </source>
</evidence>
<dbReference type="InterPro" id="IPR049481">
    <property type="entry name" value="SMN_G2-BD"/>
</dbReference>
<keyword evidence="4" id="KW-0508">mRNA splicing</keyword>
<dbReference type="CDD" id="cd22851">
    <property type="entry name" value="SMN_N"/>
    <property type="match status" value="1"/>
</dbReference>
<dbReference type="HOGENOM" id="CLU_093937_1_0_1"/>
<feature type="region of interest" description="Disordered" evidence="6">
    <location>
        <begin position="92"/>
        <end position="173"/>
    </location>
</feature>
<dbReference type="PANTHER" id="PTHR39267:SF1">
    <property type="entry name" value="SURVIVAL MOTOR NEURON PROTEIN"/>
    <property type="match status" value="1"/>
</dbReference>
<evidence type="ECO:0000256" key="1">
    <source>
        <dbReference type="ARBA" id="ARBA00004123"/>
    </source>
</evidence>
<dbReference type="InterPro" id="IPR040424">
    <property type="entry name" value="Smn1"/>
</dbReference>
<dbReference type="Pfam" id="PF20636">
    <property type="entry name" value="SMN_G2-BD"/>
    <property type="match status" value="1"/>
</dbReference>
<dbReference type="OrthoDB" id="197400at2759"/>
<dbReference type="EMBL" id="KB822725">
    <property type="protein sequence ID" value="ETN36463.1"/>
    <property type="molecule type" value="Genomic_DNA"/>
</dbReference>
<dbReference type="AlphaFoldDB" id="W2RL86"/>
<dbReference type="STRING" id="1220924.W2RL86"/>
<protein>
    <recommendedName>
        <fullName evidence="7">Survival Motor Neuron Gemin2-binding domain-containing protein</fullName>
    </recommendedName>
</protein>
<sequence>MPKHKKAKTSHPGAGSQTRGNLSHAEIWDDSALVRSWNEAVKEYEYYHSLVAQGLDVETILDQAEAAEANGETPALGLEEVVTHTTTGAIVDVLPPTTNESDEENEEGEVRDEPERQPTAQERQAALKRAGLTLDSTTTANSEPATTAQGPMEDSAAPKSALHQPEATAIGPDQTLENLKMAYYWAGYYSGLHDGQRQASARIGESSIS</sequence>
<dbReference type="eggNOG" id="KOG4327">
    <property type="taxonomic scope" value="Eukaryota"/>
</dbReference>
<evidence type="ECO:0000256" key="5">
    <source>
        <dbReference type="ARBA" id="ARBA00023242"/>
    </source>
</evidence>
<comment type="subcellular location">
    <subcellularLocation>
        <location evidence="1">Nucleus</location>
    </subcellularLocation>
</comment>
<feature type="compositionally biased region" description="Acidic residues" evidence="6">
    <location>
        <begin position="100"/>
        <end position="110"/>
    </location>
</feature>
<keyword evidence="3" id="KW-0507">mRNA processing</keyword>
<keyword evidence="5" id="KW-0539">Nucleus</keyword>
<comment type="similarity">
    <text evidence="2">Belongs to the SMN family.</text>
</comment>
<dbReference type="GeneID" id="19976080"/>